<dbReference type="GeneID" id="140016092"/>
<evidence type="ECO:0000259" key="1">
    <source>
        <dbReference type="Pfam" id="PF26130"/>
    </source>
</evidence>
<accession>A0ABM4W0K4</accession>
<name>A0ABM4W0K4_COFAR</name>
<reference evidence="3" key="1">
    <citation type="submission" date="2025-08" db="UniProtKB">
        <authorList>
            <consortium name="RefSeq"/>
        </authorList>
    </citation>
    <scope>IDENTIFICATION</scope>
    <source>
        <tissue evidence="3">Leaves</tissue>
    </source>
</reference>
<evidence type="ECO:0000313" key="2">
    <source>
        <dbReference type="Proteomes" id="UP001652660"/>
    </source>
</evidence>
<gene>
    <name evidence="3" type="primary">LOC140016092</name>
</gene>
<organism evidence="2 3">
    <name type="scientific">Coffea arabica</name>
    <name type="common">Arabian coffee</name>
    <dbReference type="NCBI Taxonomy" id="13443"/>
    <lineage>
        <taxon>Eukaryota</taxon>
        <taxon>Viridiplantae</taxon>
        <taxon>Streptophyta</taxon>
        <taxon>Embryophyta</taxon>
        <taxon>Tracheophyta</taxon>
        <taxon>Spermatophyta</taxon>
        <taxon>Magnoliopsida</taxon>
        <taxon>eudicotyledons</taxon>
        <taxon>Gunneridae</taxon>
        <taxon>Pentapetalae</taxon>
        <taxon>asterids</taxon>
        <taxon>lamiids</taxon>
        <taxon>Gentianales</taxon>
        <taxon>Rubiaceae</taxon>
        <taxon>Ixoroideae</taxon>
        <taxon>Gardenieae complex</taxon>
        <taxon>Bertiereae - Coffeeae clade</taxon>
        <taxon>Coffeeae</taxon>
        <taxon>Coffea</taxon>
    </lineage>
</organism>
<feature type="domain" description="PB1-like" evidence="1">
    <location>
        <begin position="2"/>
        <end position="91"/>
    </location>
</feature>
<dbReference type="InterPro" id="IPR058594">
    <property type="entry name" value="PB1-like_dom_pln"/>
</dbReference>
<dbReference type="Proteomes" id="UP001652660">
    <property type="component" value="Chromosome 10c"/>
</dbReference>
<keyword evidence="2" id="KW-1185">Reference proteome</keyword>
<dbReference type="RefSeq" id="XP_071925324.1">
    <property type="nucleotide sequence ID" value="XM_072069223.1"/>
</dbReference>
<evidence type="ECO:0000313" key="3">
    <source>
        <dbReference type="RefSeq" id="XP_071925324.1"/>
    </source>
</evidence>
<dbReference type="Pfam" id="PF26130">
    <property type="entry name" value="PB1-like"/>
    <property type="match status" value="1"/>
</dbReference>
<sequence length="289" mass="32412">MFSLEVHYGGHFVKNPGLTYVGGDIKHFNDIDPDYMSRFEIWGLLKGLNLPINTQICFKMPDDEFALLNSEAAVMHMFGMFRDEPYIHIYVGEVNDNRHVENNNGNQQGGVEAVGNSNINANQGVGTGNDGLGVGGVNDNVEPEIDHDVNESEIESDDSYTPKSEQSFEYDSDFDNFLDGNTLSDDCDIGDDITEVTSGLDSNINLGQYQQYAELISDDYRAFVEARKEGKFVEHENIVDAEVLETAIQSSDDENREQFPEFNEERDMVDPKIVVGLIFPTTHVFRKAI</sequence>
<proteinExistence type="predicted"/>
<protein>
    <recommendedName>
        <fullName evidence="1">PB1-like domain-containing protein</fullName>
    </recommendedName>
</protein>